<evidence type="ECO:0000313" key="5">
    <source>
        <dbReference type="EMBL" id="BET02164.1"/>
    </source>
</evidence>
<keyword evidence="4" id="KW-0732">Signal</keyword>
<dbReference type="EMBL" id="AP028921">
    <property type="protein sequence ID" value="BET02164.1"/>
    <property type="molecule type" value="Genomic_DNA"/>
</dbReference>
<dbReference type="PROSITE" id="PS00233">
    <property type="entry name" value="CHIT_BIND_RR_1"/>
    <property type="match status" value="1"/>
</dbReference>
<evidence type="ECO:0000256" key="3">
    <source>
        <dbReference type="PROSITE-ProRule" id="PRU00497"/>
    </source>
</evidence>
<evidence type="ECO:0000256" key="1">
    <source>
        <dbReference type="ARBA" id="ARBA00022460"/>
    </source>
</evidence>
<dbReference type="InterPro" id="IPR051217">
    <property type="entry name" value="Insect_Cuticle_Struc_Prot"/>
</dbReference>
<evidence type="ECO:0000256" key="2">
    <source>
        <dbReference type="ARBA" id="ARBA00022737"/>
    </source>
</evidence>
<keyword evidence="2" id="KW-0677">Repeat</keyword>
<dbReference type="Pfam" id="PF00379">
    <property type="entry name" value="Chitin_bind_4"/>
    <property type="match status" value="1"/>
</dbReference>
<evidence type="ECO:0000313" key="6">
    <source>
        <dbReference type="Proteomes" id="UP001307889"/>
    </source>
</evidence>
<proteinExistence type="predicted"/>
<feature type="signal peptide" evidence="4">
    <location>
        <begin position="1"/>
        <end position="20"/>
    </location>
</feature>
<reference evidence="5 6" key="1">
    <citation type="submission" date="2023-09" db="EMBL/GenBank/DDBJ databases">
        <title>Nesidiocoris tenuis whole genome shotgun sequence.</title>
        <authorList>
            <person name="Shibata T."/>
            <person name="Shimoda M."/>
            <person name="Kobayashi T."/>
            <person name="Uehara T."/>
        </authorList>
    </citation>
    <scope>NUCLEOTIDE SEQUENCE [LARGE SCALE GENOMIC DNA]</scope>
    <source>
        <strain evidence="5 6">Japan</strain>
    </source>
</reference>
<name>A0ABN7BCR1_9HEMI</name>
<dbReference type="PANTHER" id="PTHR12236">
    <property type="entry name" value="STRUCTURAL CONTITUENT OF CUTICLE"/>
    <property type="match status" value="1"/>
</dbReference>
<keyword evidence="1 3" id="KW-0193">Cuticle</keyword>
<dbReference type="PRINTS" id="PR00947">
    <property type="entry name" value="CUTICLE"/>
</dbReference>
<dbReference type="Proteomes" id="UP001307889">
    <property type="component" value="Chromosome 13"/>
</dbReference>
<dbReference type="InterPro" id="IPR031311">
    <property type="entry name" value="CHIT_BIND_RR_consensus"/>
</dbReference>
<accession>A0ABN7BCR1</accession>
<keyword evidence="6" id="KW-1185">Reference proteome</keyword>
<organism evidence="5 6">
    <name type="scientific">Nesidiocoris tenuis</name>
    <dbReference type="NCBI Taxonomy" id="355587"/>
    <lineage>
        <taxon>Eukaryota</taxon>
        <taxon>Metazoa</taxon>
        <taxon>Ecdysozoa</taxon>
        <taxon>Arthropoda</taxon>
        <taxon>Hexapoda</taxon>
        <taxon>Insecta</taxon>
        <taxon>Pterygota</taxon>
        <taxon>Neoptera</taxon>
        <taxon>Paraneoptera</taxon>
        <taxon>Hemiptera</taxon>
        <taxon>Heteroptera</taxon>
        <taxon>Panheteroptera</taxon>
        <taxon>Cimicomorpha</taxon>
        <taxon>Miridae</taxon>
        <taxon>Dicyphina</taxon>
        <taxon>Nesidiocoris</taxon>
    </lineage>
</organism>
<gene>
    <name evidence="5" type="ORF">NTJ_14983</name>
</gene>
<sequence length="171" mass="18223">MSAKFVVFGIMVAGVQLVSAIGPVAYSSQSIVSHAAPIAYAAPALHAAPLLHSAPLIHSAPLLHAPVAKIALAHKQIDYVDPHPAYQFEYSVHDSHTGDIKSQSEARDGDVVRGAYSLIEPDGSKRTVEYSADAHNGFNAIVHRQQNAHPQIIHKVAAPLLHAAPLISTYH</sequence>
<dbReference type="InterPro" id="IPR000618">
    <property type="entry name" value="Insect_cuticle"/>
</dbReference>
<dbReference type="PANTHER" id="PTHR12236:SF94">
    <property type="entry name" value="CCP84AA-RELATED"/>
    <property type="match status" value="1"/>
</dbReference>
<evidence type="ECO:0000256" key="4">
    <source>
        <dbReference type="SAM" id="SignalP"/>
    </source>
</evidence>
<feature type="chain" id="PRO_5045862905" evidence="4">
    <location>
        <begin position="21"/>
        <end position="171"/>
    </location>
</feature>
<protein>
    <submittedName>
        <fullName evidence="5">Cuticular protein</fullName>
    </submittedName>
</protein>
<dbReference type="PROSITE" id="PS51155">
    <property type="entry name" value="CHIT_BIND_RR_2"/>
    <property type="match status" value="1"/>
</dbReference>